<feature type="transmembrane region" description="Helical" evidence="14">
    <location>
        <begin position="261"/>
        <end position="282"/>
    </location>
</feature>
<gene>
    <name evidence="16" type="ORF">GFB47_05775</name>
</gene>
<feature type="transmembrane region" description="Helical" evidence="14">
    <location>
        <begin position="225"/>
        <end position="249"/>
    </location>
</feature>
<feature type="region of interest" description="Disordered" evidence="13">
    <location>
        <begin position="316"/>
        <end position="338"/>
    </location>
</feature>
<feature type="transmembrane region" description="Helical" evidence="14">
    <location>
        <begin position="79"/>
        <end position="101"/>
    </location>
</feature>
<evidence type="ECO:0000313" key="16">
    <source>
        <dbReference type="EMBL" id="QGA66024.1"/>
    </source>
</evidence>
<keyword evidence="11" id="KW-0408">Iron</keyword>
<name>A0A5Q0TGM7_9VIBR</name>
<feature type="transmembrane region" description="Helical" evidence="14">
    <location>
        <begin position="166"/>
        <end position="186"/>
    </location>
</feature>
<keyword evidence="6" id="KW-0349">Heme</keyword>
<dbReference type="PANTHER" id="PTHR30074">
    <property type="entry name" value="FORMATE DEHYDROGENASE, NITRATE-INDUCIBLE, CYTOCHROME B556 FDN SUBUNIT"/>
    <property type="match status" value="1"/>
</dbReference>
<keyword evidence="5" id="KW-1003">Cell membrane</keyword>
<accession>A0A5Q0TGM7</accession>
<keyword evidence="17" id="KW-1185">Reference proteome</keyword>
<dbReference type="GO" id="GO:0009061">
    <property type="term" value="P:anaerobic respiration"/>
    <property type="evidence" value="ECO:0007669"/>
    <property type="project" value="TreeGrafter"/>
</dbReference>
<dbReference type="PANTHER" id="PTHR30074:SF6">
    <property type="entry name" value="FORMATE DEHYDROGENASE GAMMA SUBUNIT"/>
    <property type="match status" value="1"/>
</dbReference>
<evidence type="ECO:0000256" key="12">
    <source>
        <dbReference type="ARBA" id="ARBA00023136"/>
    </source>
</evidence>
<evidence type="ECO:0000256" key="7">
    <source>
        <dbReference type="ARBA" id="ARBA00022692"/>
    </source>
</evidence>
<evidence type="ECO:0000259" key="15">
    <source>
        <dbReference type="Pfam" id="PF01292"/>
    </source>
</evidence>
<feature type="domain" description="Cytochrome b561 bacterial/Ni-hydrogenase" evidence="15">
    <location>
        <begin position="114"/>
        <end position="295"/>
    </location>
</feature>
<keyword evidence="8" id="KW-0479">Metal-binding</keyword>
<keyword evidence="12 14" id="KW-0472">Membrane</keyword>
<organism evidence="16 17">
    <name type="scientific">Vibrio algicola</name>
    <dbReference type="NCBI Taxonomy" id="2662262"/>
    <lineage>
        <taxon>Bacteria</taxon>
        <taxon>Pseudomonadati</taxon>
        <taxon>Pseudomonadota</taxon>
        <taxon>Gammaproteobacteria</taxon>
        <taxon>Vibrionales</taxon>
        <taxon>Vibrionaceae</taxon>
        <taxon>Vibrio</taxon>
    </lineage>
</organism>
<dbReference type="GO" id="GO:0022904">
    <property type="term" value="P:respiratory electron transport chain"/>
    <property type="evidence" value="ECO:0007669"/>
    <property type="project" value="InterPro"/>
</dbReference>
<evidence type="ECO:0000256" key="10">
    <source>
        <dbReference type="ARBA" id="ARBA00022989"/>
    </source>
</evidence>
<evidence type="ECO:0000256" key="1">
    <source>
        <dbReference type="ARBA" id="ARBA00001971"/>
    </source>
</evidence>
<dbReference type="FunFam" id="1.20.950.20:FF:000002">
    <property type="entry name" value="Formate dehydrogenase cytochrome b556 subunit"/>
    <property type="match status" value="1"/>
</dbReference>
<dbReference type="GO" id="GO:0009055">
    <property type="term" value="F:electron transfer activity"/>
    <property type="evidence" value="ECO:0007669"/>
    <property type="project" value="InterPro"/>
</dbReference>
<dbReference type="InterPro" id="IPR006471">
    <property type="entry name" value="Formate_DH_gsu"/>
</dbReference>
<evidence type="ECO:0000256" key="14">
    <source>
        <dbReference type="SAM" id="Phobius"/>
    </source>
</evidence>
<evidence type="ECO:0000313" key="17">
    <source>
        <dbReference type="Proteomes" id="UP000348942"/>
    </source>
</evidence>
<dbReference type="GO" id="GO:0009326">
    <property type="term" value="C:formate dehydrogenase complex"/>
    <property type="evidence" value="ECO:0007669"/>
    <property type="project" value="InterPro"/>
</dbReference>
<keyword evidence="10 14" id="KW-1133">Transmembrane helix</keyword>
<protein>
    <submittedName>
        <fullName evidence="16">Formate dehydrogenase subunit gamma</fullName>
    </submittedName>
</protein>
<dbReference type="GO" id="GO:0005886">
    <property type="term" value="C:plasma membrane"/>
    <property type="evidence" value="ECO:0007669"/>
    <property type="project" value="UniProtKB-SubCell"/>
</dbReference>
<proteinExistence type="inferred from homology"/>
<keyword evidence="4" id="KW-0813">Transport</keyword>
<dbReference type="InterPro" id="IPR011577">
    <property type="entry name" value="Cyt_b561_bac/Ni-Hgenase"/>
</dbReference>
<reference evidence="16 17" key="1">
    <citation type="submission" date="2019-10" db="EMBL/GenBank/DDBJ databases">
        <title>Vibrio sp. nov., isolated from Coralline algae surface.</title>
        <authorList>
            <person name="Geng Y."/>
            <person name="Zhang X."/>
        </authorList>
    </citation>
    <scope>NUCLEOTIDE SEQUENCE [LARGE SCALE GENOMIC DNA]</scope>
    <source>
        <strain evidence="16 17">SM1977</strain>
    </source>
</reference>
<dbReference type="NCBIfam" id="TIGR01583">
    <property type="entry name" value="formate-DH-gamm"/>
    <property type="match status" value="1"/>
</dbReference>
<evidence type="ECO:0000256" key="11">
    <source>
        <dbReference type="ARBA" id="ARBA00023004"/>
    </source>
</evidence>
<dbReference type="Gene3D" id="1.20.950.20">
    <property type="entry name" value="Transmembrane di-heme cytochromes, Chain C"/>
    <property type="match status" value="1"/>
</dbReference>
<dbReference type="InterPro" id="IPR016174">
    <property type="entry name" value="Di-haem_cyt_TM"/>
</dbReference>
<evidence type="ECO:0000256" key="13">
    <source>
        <dbReference type="SAM" id="MobiDB-lite"/>
    </source>
</evidence>
<dbReference type="Pfam" id="PF01292">
    <property type="entry name" value="Ni_hydr_CYTB"/>
    <property type="match status" value="1"/>
</dbReference>
<dbReference type="GO" id="GO:0046872">
    <property type="term" value="F:metal ion binding"/>
    <property type="evidence" value="ECO:0007669"/>
    <property type="project" value="UniProtKB-KW"/>
</dbReference>
<dbReference type="GO" id="GO:0036397">
    <property type="term" value="F:formate dehydrogenase (quinone) activity"/>
    <property type="evidence" value="ECO:0007669"/>
    <property type="project" value="TreeGrafter"/>
</dbReference>
<feature type="transmembrane region" description="Helical" evidence="14">
    <location>
        <begin position="121"/>
        <end position="142"/>
    </location>
</feature>
<evidence type="ECO:0000256" key="8">
    <source>
        <dbReference type="ARBA" id="ARBA00022723"/>
    </source>
</evidence>
<dbReference type="Proteomes" id="UP000348942">
    <property type="component" value="Chromosome 1"/>
</dbReference>
<keyword evidence="9" id="KW-0249">Electron transport</keyword>
<evidence type="ECO:0000256" key="5">
    <source>
        <dbReference type="ARBA" id="ARBA00022475"/>
    </source>
</evidence>
<evidence type="ECO:0000256" key="2">
    <source>
        <dbReference type="ARBA" id="ARBA00004651"/>
    </source>
</evidence>
<comment type="similarity">
    <text evidence="3">Belongs to the formate dehydrogenase gamma subunit family.</text>
</comment>
<dbReference type="EMBL" id="CP045699">
    <property type="protein sequence ID" value="QGA66024.1"/>
    <property type="molecule type" value="Genomic_DNA"/>
</dbReference>
<evidence type="ECO:0000256" key="4">
    <source>
        <dbReference type="ARBA" id="ARBA00022448"/>
    </source>
</evidence>
<evidence type="ECO:0000256" key="9">
    <source>
        <dbReference type="ARBA" id="ARBA00022982"/>
    </source>
</evidence>
<evidence type="ECO:0000256" key="3">
    <source>
        <dbReference type="ARBA" id="ARBA00010747"/>
    </source>
</evidence>
<dbReference type="GO" id="GO:0015944">
    <property type="term" value="P:formate oxidation"/>
    <property type="evidence" value="ECO:0007669"/>
    <property type="project" value="UniProtKB-ARBA"/>
</dbReference>
<comment type="subcellular location">
    <subcellularLocation>
        <location evidence="2">Cell membrane</location>
        <topology evidence="2">Multi-pass membrane protein</topology>
    </subcellularLocation>
</comment>
<dbReference type="AlphaFoldDB" id="A0A5Q0TGM7"/>
<sequence>MLCLSFSSMANDDSNKATRVMPSTTAETEMSRLAGDEFYKKVQDGKKGYTTSLSMEHDVLVSHPSETWYILKEKWMSPLGAIAVLGSLAMVTLAYFIVGPLKLSAPRTGRKIKRWSRIDRALHWSMAFTFLSLAITGMTLVWGKHFLKPVISTDAWGDIVYAAKQFHNYVGPIFFILLGAVLIKWWRKSTFKKIDLQWCLKLGGMVGPHKGTHPSAEFSNAGEKIIFWMLITCGFIAAISGFVLDFPIFGQGRRDMDVSNLAHMISALILICGFIFHIYIGLFGMEGALEGMVKGEVDETWAKEHHDIWYAEMKAQGKVEEPEQSDPKSQETADNAKS</sequence>
<evidence type="ECO:0000256" key="6">
    <source>
        <dbReference type="ARBA" id="ARBA00022617"/>
    </source>
</evidence>
<comment type="cofactor">
    <cofactor evidence="1">
        <name>heme</name>
        <dbReference type="ChEBI" id="CHEBI:30413"/>
    </cofactor>
</comment>
<dbReference type="GO" id="GO:0008863">
    <property type="term" value="F:formate dehydrogenase (NAD+) activity"/>
    <property type="evidence" value="ECO:0007669"/>
    <property type="project" value="InterPro"/>
</dbReference>
<keyword evidence="7 14" id="KW-0812">Transmembrane</keyword>
<dbReference type="InterPro" id="IPR051817">
    <property type="entry name" value="FDH_cytochrome_b556_subunit"/>
</dbReference>
<dbReference type="SUPFAM" id="SSF81342">
    <property type="entry name" value="Transmembrane di-heme cytochromes"/>
    <property type="match status" value="1"/>
</dbReference>